<dbReference type="RefSeq" id="WP_345212530.1">
    <property type="nucleotide sequence ID" value="NZ_BAABFT010000010.1"/>
</dbReference>
<dbReference type="Proteomes" id="UP001500582">
    <property type="component" value="Unassembled WGS sequence"/>
</dbReference>
<keyword evidence="1" id="KW-0732">Signal</keyword>
<sequence>MKFKYLYLLILLLASASVNAQLLKGTVYDGGGSTRLPNVFIQNLTTKQAFLADKNGNFQIKAASGHLLVFSSPTYTSDTVFVTDMSPKKIRMVSLPIALRDVNINATRQKFDPHTEYPDIYTKSKVYVLSPSSWFSREGRNARRLKRFFAKEEKERAIDDAFSKAYVSSLIPLRGEELDSFMSLYRPTYEFVTGNSKQTMVVYISDSYKKFMALPPEKRKLEQLKDTVGQ</sequence>
<evidence type="ECO:0008006" key="4">
    <source>
        <dbReference type="Google" id="ProtNLM"/>
    </source>
</evidence>
<proteinExistence type="predicted"/>
<dbReference type="EMBL" id="BAABFT010000010">
    <property type="protein sequence ID" value="GAA4330599.1"/>
    <property type="molecule type" value="Genomic_DNA"/>
</dbReference>
<dbReference type="InterPro" id="IPR008969">
    <property type="entry name" value="CarboxyPept-like_regulatory"/>
</dbReference>
<reference evidence="3" key="1">
    <citation type="journal article" date="2019" name="Int. J. Syst. Evol. Microbiol.">
        <title>The Global Catalogue of Microorganisms (GCM) 10K type strain sequencing project: providing services to taxonomists for standard genome sequencing and annotation.</title>
        <authorList>
            <consortium name="The Broad Institute Genomics Platform"/>
            <consortium name="The Broad Institute Genome Sequencing Center for Infectious Disease"/>
            <person name="Wu L."/>
            <person name="Ma J."/>
        </authorList>
    </citation>
    <scope>NUCLEOTIDE SEQUENCE [LARGE SCALE GENOMIC DNA]</scope>
    <source>
        <strain evidence="3">JCM 17705</strain>
    </source>
</reference>
<evidence type="ECO:0000313" key="3">
    <source>
        <dbReference type="Proteomes" id="UP001500582"/>
    </source>
</evidence>
<feature type="chain" id="PRO_5046848059" description="Carboxypeptidase-like protein" evidence="1">
    <location>
        <begin position="21"/>
        <end position="230"/>
    </location>
</feature>
<evidence type="ECO:0000313" key="2">
    <source>
        <dbReference type="EMBL" id="GAA4330599.1"/>
    </source>
</evidence>
<protein>
    <recommendedName>
        <fullName evidence="4">Carboxypeptidase-like protein</fullName>
    </recommendedName>
</protein>
<feature type="signal peptide" evidence="1">
    <location>
        <begin position="1"/>
        <end position="20"/>
    </location>
</feature>
<comment type="caution">
    <text evidence="2">The sequence shown here is derived from an EMBL/GenBank/DDBJ whole genome shotgun (WGS) entry which is preliminary data.</text>
</comment>
<organism evidence="2 3">
    <name type="scientific">Mucilaginibacter gynuensis</name>
    <dbReference type="NCBI Taxonomy" id="1302236"/>
    <lineage>
        <taxon>Bacteria</taxon>
        <taxon>Pseudomonadati</taxon>
        <taxon>Bacteroidota</taxon>
        <taxon>Sphingobacteriia</taxon>
        <taxon>Sphingobacteriales</taxon>
        <taxon>Sphingobacteriaceae</taxon>
        <taxon>Mucilaginibacter</taxon>
    </lineage>
</organism>
<name>A0ABP8GVL1_9SPHI</name>
<accession>A0ABP8GVL1</accession>
<evidence type="ECO:0000256" key="1">
    <source>
        <dbReference type="SAM" id="SignalP"/>
    </source>
</evidence>
<gene>
    <name evidence="2" type="ORF">GCM10023149_35910</name>
</gene>
<dbReference type="SUPFAM" id="SSF49464">
    <property type="entry name" value="Carboxypeptidase regulatory domain-like"/>
    <property type="match status" value="1"/>
</dbReference>
<keyword evidence="3" id="KW-1185">Reference proteome</keyword>